<dbReference type="FunFam" id="3.40.50.300:FF:000356">
    <property type="entry name" value="DNA repair protein RecN"/>
    <property type="match status" value="1"/>
</dbReference>
<dbReference type="GO" id="GO:0009432">
    <property type="term" value="P:SOS response"/>
    <property type="evidence" value="ECO:0007669"/>
    <property type="project" value="TreeGrafter"/>
</dbReference>
<name>A0A1H8NG86_9FIRM</name>
<gene>
    <name evidence="12" type="ORF">SAMN04490178_10189</name>
</gene>
<keyword evidence="6" id="KW-0067">ATP-binding</keyword>
<dbReference type="GO" id="GO:0006310">
    <property type="term" value="P:DNA recombination"/>
    <property type="evidence" value="ECO:0007669"/>
    <property type="project" value="InterPro"/>
</dbReference>
<dbReference type="PANTHER" id="PTHR11059:SF0">
    <property type="entry name" value="DNA REPAIR PROTEIN RECN"/>
    <property type="match status" value="1"/>
</dbReference>
<dbReference type="Proteomes" id="UP000198847">
    <property type="component" value="Unassembled WGS sequence"/>
</dbReference>
<reference evidence="12 13" key="1">
    <citation type="submission" date="2016-10" db="EMBL/GenBank/DDBJ databases">
        <authorList>
            <person name="de Groot N.N."/>
        </authorList>
    </citation>
    <scope>NUCLEOTIDE SEQUENCE [LARGE SCALE GENOMIC DNA]</scope>
    <source>
        <strain evidence="12 13">DSM 13305</strain>
    </source>
</reference>
<dbReference type="CDD" id="cd03241">
    <property type="entry name" value="ABC_RecN"/>
    <property type="match status" value="2"/>
</dbReference>
<feature type="domain" description="RecF/RecN/SMC N-terminal" evidence="11">
    <location>
        <begin position="1"/>
        <end position="511"/>
    </location>
</feature>
<dbReference type="Pfam" id="PF02463">
    <property type="entry name" value="SMC_N"/>
    <property type="match status" value="1"/>
</dbReference>
<accession>A0A1H8NG86</accession>
<feature type="coiled-coil region" evidence="10">
    <location>
        <begin position="340"/>
        <end position="367"/>
    </location>
</feature>
<dbReference type="PANTHER" id="PTHR11059">
    <property type="entry name" value="DNA REPAIR PROTEIN RECN"/>
    <property type="match status" value="1"/>
</dbReference>
<evidence type="ECO:0000256" key="1">
    <source>
        <dbReference type="ARBA" id="ARBA00003618"/>
    </source>
</evidence>
<dbReference type="PIRSF" id="PIRSF003128">
    <property type="entry name" value="RecN"/>
    <property type="match status" value="1"/>
</dbReference>
<dbReference type="NCBIfam" id="TIGR00634">
    <property type="entry name" value="recN"/>
    <property type="match status" value="1"/>
</dbReference>
<dbReference type="GO" id="GO:0005524">
    <property type="term" value="F:ATP binding"/>
    <property type="evidence" value="ECO:0007669"/>
    <property type="project" value="UniProtKB-KW"/>
</dbReference>
<evidence type="ECO:0000313" key="13">
    <source>
        <dbReference type="Proteomes" id="UP000198847"/>
    </source>
</evidence>
<dbReference type="RefSeq" id="WP_091743422.1">
    <property type="nucleotide sequence ID" value="NZ_FODY01000001.1"/>
</dbReference>
<evidence type="ECO:0000256" key="3">
    <source>
        <dbReference type="ARBA" id="ARBA00021315"/>
    </source>
</evidence>
<keyword evidence="13" id="KW-1185">Reference proteome</keyword>
<dbReference type="STRING" id="112903.SAMN04490178_10189"/>
<dbReference type="OrthoDB" id="9806954at2"/>
<keyword evidence="7 9" id="KW-0234">DNA repair</keyword>
<evidence type="ECO:0000256" key="10">
    <source>
        <dbReference type="SAM" id="Coils"/>
    </source>
</evidence>
<evidence type="ECO:0000256" key="8">
    <source>
        <dbReference type="ARBA" id="ARBA00033408"/>
    </source>
</evidence>
<dbReference type="InterPro" id="IPR004604">
    <property type="entry name" value="DNA_recomb/repair_RecN"/>
</dbReference>
<sequence length="570" mass="64038">MLKSLTITNFALIQQVSVEFSEGLNILSGETGAGKSILIDALGIILGERASADFIRTGTEFLRVEAVFTIEQMASVMELLDEQGIVPEEGNIIISRKVTRNGKNTIILNGCHITLAVLRQIGEKLVDMHGQHENQSLLKPEIHIHLLDLFQHDILPVLQSYQEIYRNWLKAKEELARLEAHSREREQRLDMLSWQTKEISAAALQVNEDRDLDNEIRILANAERIARAINHAHLLLGEGLGDQGGIIAQLTEVKKELESIERFDDDLHPIIAAITEALYQLEESTSDIGSYQDTIEFNPERLEMLQLRADLIHKLKKKYGATIEDVLSYYEQAEKELYTINHYDEQIEKLVRQRDSLFAELQAAAAKLGTLRKQSGRELGKEITEHLAHLGMPKANFTVHITSSDRLGTDGANDVVFLFSANPGEELKPLHKIVSGGELSRIALAIKAVFSQKDEIPTLVFDEVDAGVGGEMAFRIAERISLISASKQVLCITHLPQIACMADTHIYIEKVVEEERTTTSLRLLTEEQRLTELARMVSGTEITPIALENAQQILETAKNKKEKWKKTEKL</sequence>
<keyword evidence="4" id="KW-0547">Nucleotide-binding</keyword>
<comment type="function">
    <text evidence="1 9">May be involved in recombinational repair of damaged DNA.</text>
</comment>
<evidence type="ECO:0000256" key="5">
    <source>
        <dbReference type="ARBA" id="ARBA00022763"/>
    </source>
</evidence>
<evidence type="ECO:0000259" key="11">
    <source>
        <dbReference type="Pfam" id="PF02463"/>
    </source>
</evidence>
<proteinExistence type="inferred from homology"/>
<dbReference type="GO" id="GO:0006281">
    <property type="term" value="P:DNA repair"/>
    <property type="evidence" value="ECO:0007669"/>
    <property type="project" value="UniProtKB-KW"/>
</dbReference>
<evidence type="ECO:0000256" key="2">
    <source>
        <dbReference type="ARBA" id="ARBA00009441"/>
    </source>
</evidence>
<evidence type="ECO:0000313" key="12">
    <source>
        <dbReference type="EMBL" id="SEO28731.1"/>
    </source>
</evidence>
<evidence type="ECO:0000256" key="7">
    <source>
        <dbReference type="ARBA" id="ARBA00023204"/>
    </source>
</evidence>
<evidence type="ECO:0000256" key="6">
    <source>
        <dbReference type="ARBA" id="ARBA00022840"/>
    </source>
</evidence>
<dbReference type="InterPro" id="IPR003395">
    <property type="entry name" value="RecF/RecN/SMC_N"/>
</dbReference>
<evidence type="ECO:0000256" key="9">
    <source>
        <dbReference type="PIRNR" id="PIRNR003128"/>
    </source>
</evidence>
<dbReference type="EMBL" id="FODY01000001">
    <property type="protein sequence ID" value="SEO28731.1"/>
    <property type="molecule type" value="Genomic_DNA"/>
</dbReference>
<keyword evidence="5 9" id="KW-0227">DNA damage</keyword>
<evidence type="ECO:0000256" key="4">
    <source>
        <dbReference type="ARBA" id="ARBA00022741"/>
    </source>
</evidence>
<comment type="similarity">
    <text evidence="2 9">Belongs to the RecN family.</text>
</comment>
<dbReference type="InterPro" id="IPR027417">
    <property type="entry name" value="P-loop_NTPase"/>
</dbReference>
<protein>
    <recommendedName>
        <fullName evidence="3 9">DNA repair protein RecN</fullName>
    </recommendedName>
    <alternativeName>
        <fullName evidence="8 9">Recombination protein N</fullName>
    </alternativeName>
</protein>
<dbReference type="Gene3D" id="3.40.50.300">
    <property type="entry name" value="P-loop containing nucleotide triphosphate hydrolases"/>
    <property type="match status" value="2"/>
</dbReference>
<dbReference type="FunFam" id="3.40.50.300:FF:000319">
    <property type="entry name" value="DNA repair protein RecN"/>
    <property type="match status" value="1"/>
</dbReference>
<organism evidence="12 13">
    <name type="scientific">Propionispora vibrioides</name>
    <dbReference type="NCBI Taxonomy" id="112903"/>
    <lineage>
        <taxon>Bacteria</taxon>
        <taxon>Bacillati</taxon>
        <taxon>Bacillota</taxon>
        <taxon>Negativicutes</taxon>
        <taxon>Selenomonadales</taxon>
        <taxon>Sporomusaceae</taxon>
        <taxon>Propionispora</taxon>
    </lineage>
</organism>
<dbReference type="SUPFAM" id="SSF52540">
    <property type="entry name" value="P-loop containing nucleoside triphosphate hydrolases"/>
    <property type="match status" value="1"/>
</dbReference>
<dbReference type="AlphaFoldDB" id="A0A1H8NG86"/>
<keyword evidence="10" id="KW-0175">Coiled coil</keyword>
<dbReference type="GO" id="GO:0043590">
    <property type="term" value="C:bacterial nucleoid"/>
    <property type="evidence" value="ECO:0007669"/>
    <property type="project" value="TreeGrafter"/>
</dbReference>
<dbReference type="NCBIfam" id="NF008121">
    <property type="entry name" value="PRK10869.1"/>
    <property type="match status" value="1"/>
</dbReference>